<dbReference type="PROSITE" id="PS51502">
    <property type="entry name" value="S_R_A_B_BARREL"/>
    <property type="match status" value="1"/>
</dbReference>
<evidence type="ECO:0000313" key="4">
    <source>
        <dbReference type="Proteomes" id="UP000290849"/>
    </source>
</evidence>
<organism evidence="3 4">
    <name type="scientific">Achromobacter aloeverae</name>
    <dbReference type="NCBI Taxonomy" id="1750518"/>
    <lineage>
        <taxon>Bacteria</taxon>
        <taxon>Pseudomonadati</taxon>
        <taxon>Pseudomonadota</taxon>
        <taxon>Betaproteobacteria</taxon>
        <taxon>Burkholderiales</taxon>
        <taxon>Alcaligenaceae</taxon>
        <taxon>Achromobacter</taxon>
    </lineage>
</organism>
<sequence>MSADLSAGVPVDISDGPGGAALGITPGDRIGPTFLEFFTMYDSRRRLLKAGAGSMLACLSTTAAPASLPPTSAVSDSLPSRTAAPGSLSSTTAAAGTPASAREPDAVFTSDAYQPGLLLHIVLFKYKAEVTAEQKLEVQRRFLALGGSKRAGAASAYILSITSGSQNSLEGVGQGYEQGYTVAFKSAGDRNYYVGKPVVTDQAYFDSRHDEFKAYVGPLLAPQGGVLVFDYAVEAQA</sequence>
<evidence type="ECO:0000256" key="1">
    <source>
        <dbReference type="SAM" id="MobiDB-lite"/>
    </source>
</evidence>
<feature type="region of interest" description="Disordered" evidence="1">
    <location>
        <begin position="66"/>
        <end position="100"/>
    </location>
</feature>
<dbReference type="AlphaFoldDB" id="A0A4Q1HF56"/>
<dbReference type="EMBL" id="PYAL01000008">
    <property type="protein sequence ID" value="RXN84437.1"/>
    <property type="molecule type" value="Genomic_DNA"/>
</dbReference>
<dbReference type="InterPro" id="IPR013097">
    <property type="entry name" value="Dabb"/>
</dbReference>
<evidence type="ECO:0000259" key="2">
    <source>
        <dbReference type="PROSITE" id="PS51502"/>
    </source>
</evidence>
<evidence type="ECO:0000313" key="3">
    <source>
        <dbReference type="EMBL" id="RXN84437.1"/>
    </source>
</evidence>
<protein>
    <recommendedName>
        <fullName evidence="2">Stress-response A/B barrel domain-containing protein</fullName>
    </recommendedName>
</protein>
<proteinExistence type="predicted"/>
<name>A0A4Q1HF56_9BURK</name>
<feature type="domain" description="Stress-response A/B barrel" evidence="2">
    <location>
        <begin position="118"/>
        <end position="231"/>
    </location>
</feature>
<comment type="caution">
    <text evidence="3">The sequence shown here is derived from an EMBL/GenBank/DDBJ whole genome shotgun (WGS) entry which is preliminary data.</text>
</comment>
<dbReference type="Gene3D" id="3.30.70.100">
    <property type="match status" value="1"/>
</dbReference>
<dbReference type="Proteomes" id="UP000290849">
    <property type="component" value="Unassembled WGS sequence"/>
</dbReference>
<reference evidence="3 4" key="1">
    <citation type="journal article" date="2017" name="Int. J. Syst. Evol. Microbiol.">
        <title>Achromobacter aloeverae sp. nov., isolated from the root of Aloe vera (L.) Burm.f.</title>
        <authorList>
            <person name="Kuncharoen N."/>
            <person name="Muramatsu Y."/>
            <person name="Shibata C."/>
            <person name="Kamakura Y."/>
            <person name="Nakagawa Y."/>
            <person name="Tanasupawat S."/>
        </authorList>
    </citation>
    <scope>NUCLEOTIDE SEQUENCE [LARGE SCALE GENOMIC DNA]</scope>
    <source>
        <strain evidence="3 4">AVA-1</strain>
    </source>
</reference>
<keyword evidence="4" id="KW-1185">Reference proteome</keyword>
<dbReference type="InterPro" id="IPR011008">
    <property type="entry name" value="Dimeric_a/b-barrel"/>
</dbReference>
<dbReference type="Pfam" id="PF07876">
    <property type="entry name" value="Dabb"/>
    <property type="match status" value="1"/>
</dbReference>
<dbReference type="SMART" id="SM00886">
    <property type="entry name" value="Dabb"/>
    <property type="match status" value="1"/>
</dbReference>
<dbReference type="SUPFAM" id="SSF54909">
    <property type="entry name" value="Dimeric alpha+beta barrel"/>
    <property type="match status" value="1"/>
</dbReference>
<gene>
    <name evidence="3" type="ORF">C7R54_23915</name>
</gene>
<accession>A0A4Q1HF56</accession>
<feature type="compositionally biased region" description="Low complexity" evidence="1">
    <location>
        <begin position="82"/>
        <end position="100"/>
    </location>
</feature>